<dbReference type="EMBL" id="JAAECE010000012">
    <property type="protein sequence ID" value="KAF1796604.1"/>
    <property type="molecule type" value="Genomic_DNA"/>
</dbReference>
<gene>
    <name evidence="1" type="ORF">FB192DRAFT_1405278</name>
</gene>
<dbReference type="AlphaFoldDB" id="A0A8H4B6Y8"/>
<proteinExistence type="predicted"/>
<evidence type="ECO:0000313" key="2">
    <source>
        <dbReference type="Proteomes" id="UP000469890"/>
    </source>
</evidence>
<reference evidence="1 2" key="1">
    <citation type="submission" date="2019-09" db="EMBL/GenBank/DDBJ databases">
        <authorList>
            <consortium name="DOE Joint Genome Institute"/>
            <person name="Mondo S.J."/>
            <person name="Navarro-Mendoza M.I."/>
            <person name="Perez-Arques C."/>
            <person name="Panchal S."/>
            <person name="Nicolas F.E."/>
            <person name="Ganguly P."/>
            <person name="Pangilinan J."/>
            <person name="Grigoriev I."/>
            <person name="Heitman J."/>
            <person name="Sanya K."/>
            <person name="Garre V."/>
        </authorList>
    </citation>
    <scope>NUCLEOTIDE SEQUENCE [LARGE SCALE GENOMIC DNA]</scope>
    <source>
        <strain evidence="1 2">MU402</strain>
    </source>
</reference>
<evidence type="ECO:0000313" key="1">
    <source>
        <dbReference type="EMBL" id="KAF1796604.1"/>
    </source>
</evidence>
<comment type="caution">
    <text evidence="1">The sequence shown here is derived from an EMBL/GenBank/DDBJ whole genome shotgun (WGS) entry which is preliminary data.</text>
</comment>
<dbReference type="Proteomes" id="UP000469890">
    <property type="component" value="Unassembled WGS sequence"/>
</dbReference>
<name>A0A8H4B6Y8_MUCCL</name>
<sequence>MSENTMEPVAALTYFLCSQKKSLFGLEKSEDPQLRRIYQIAARSFEPHTTKEEENYNHVMDVMKNTSSQFQKISKCADELKKTGDDTILKKIKRYAEDGVEYTNKKLKMVEEDENGTITPIEKLITAD</sequence>
<organism evidence="1 2">
    <name type="scientific">Mucor circinelloides f. lusitanicus</name>
    <name type="common">Mucor racemosus var. lusitanicus</name>
    <dbReference type="NCBI Taxonomy" id="29924"/>
    <lineage>
        <taxon>Eukaryota</taxon>
        <taxon>Fungi</taxon>
        <taxon>Fungi incertae sedis</taxon>
        <taxon>Mucoromycota</taxon>
        <taxon>Mucoromycotina</taxon>
        <taxon>Mucoromycetes</taxon>
        <taxon>Mucorales</taxon>
        <taxon>Mucorineae</taxon>
        <taxon>Mucoraceae</taxon>
        <taxon>Mucor</taxon>
    </lineage>
</organism>
<protein>
    <submittedName>
        <fullName evidence="1">Uncharacterized protein</fullName>
    </submittedName>
</protein>
<accession>A0A8H4B6Y8</accession>